<proteinExistence type="predicted"/>
<protein>
    <submittedName>
        <fullName evidence="2">Staphylococcal secretory antigen ssaA2</fullName>
    </submittedName>
</protein>
<dbReference type="AlphaFoldDB" id="A0A6V7R339"/>
<evidence type="ECO:0000259" key="1">
    <source>
        <dbReference type="PROSITE" id="PS50911"/>
    </source>
</evidence>
<name>A0A6V7R339_9STAP</name>
<comment type="caution">
    <text evidence="2">The sequence shown here is derived from an EMBL/GenBank/DDBJ whole genome shotgun (WGS) entry which is preliminary data.</text>
</comment>
<sequence length="168" mass="19299">MKKKLLSFAVIIILILTLGTIFIVTDVDDKSETFISKIKEEIRQIRDPMSHNPYDDGQCTQYVFDKVNEDKMMIEKSWSDAEHWANRAKDDGYEVNDTPKEGSLLQTESGPIGHVAYIENINEDGSIDISEMNLNTPHEITNRTIEQENIDKYSYIHPKENPYAAETD</sequence>
<feature type="domain" description="Peptidase C51" evidence="1">
    <location>
        <begin position="34"/>
        <end position="157"/>
    </location>
</feature>
<evidence type="ECO:0000313" key="2">
    <source>
        <dbReference type="EMBL" id="CAD2071779.1"/>
    </source>
</evidence>
<reference evidence="2 3" key="1">
    <citation type="submission" date="2020-07" db="EMBL/GenBank/DDBJ databases">
        <authorList>
            <person name="Criscuolo A."/>
        </authorList>
    </citation>
    <scope>NUCLEOTIDE SEQUENCE [LARGE SCALE GENOMIC DNA]</scope>
    <source>
        <strain evidence="2">CIP111649</strain>
    </source>
</reference>
<dbReference type="EMBL" id="CAJEWD010000003">
    <property type="protein sequence ID" value="CAD2071779.1"/>
    <property type="molecule type" value="Genomic_DNA"/>
</dbReference>
<gene>
    <name evidence="2" type="primary">ssaA2_1</name>
    <name evidence="2" type="ORF">JEODO184_00403</name>
</gene>
<dbReference type="InterPro" id="IPR038765">
    <property type="entry name" value="Papain-like_cys_pep_sf"/>
</dbReference>
<dbReference type="Pfam" id="PF05257">
    <property type="entry name" value="CHAP"/>
    <property type="match status" value="1"/>
</dbReference>
<dbReference type="RefSeq" id="WP_185124947.1">
    <property type="nucleotide sequence ID" value="NZ_CAJEWD010000003.1"/>
</dbReference>
<accession>A0A6V7R339</accession>
<dbReference type="SUPFAM" id="SSF54001">
    <property type="entry name" value="Cysteine proteinases"/>
    <property type="match status" value="1"/>
</dbReference>
<evidence type="ECO:0000313" key="3">
    <source>
        <dbReference type="Proteomes" id="UP000589351"/>
    </source>
</evidence>
<organism evidence="2 3">
    <name type="scientific">Jeotgalicoccus meleagridis</name>
    <dbReference type="NCBI Taxonomy" id="2759181"/>
    <lineage>
        <taxon>Bacteria</taxon>
        <taxon>Bacillati</taxon>
        <taxon>Bacillota</taxon>
        <taxon>Bacilli</taxon>
        <taxon>Bacillales</taxon>
        <taxon>Staphylococcaceae</taxon>
        <taxon>Jeotgalicoccus</taxon>
    </lineage>
</organism>
<dbReference type="InterPro" id="IPR007921">
    <property type="entry name" value="CHAP_dom"/>
</dbReference>
<dbReference type="Gene3D" id="3.90.1720.10">
    <property type="entry name" value="endopeptidase domain like (from Nostoc punctiforme)"/>
    <property type="match status" value="1"/>
</dbReference>
<dbReference type="Proteomes" id="UP000589351">
    <property type="component" value="Unassembled WGS sequence"/>
</dbReference>
<keyword evidence="3" id="KW-1185">Reference proteome</keyword>
<dbReference type="PROSITE" id="PS50911">
    <property type="entry name" value="CHAP"/>
    <property type="match status" value="1"/>
</dbReference>